<feature type="chain" id="PRO_5005792271" evidence="1">
    <location>
        <begin position="25"/>
        <end position="412"/>
    </location>
</feature>
<accession>A0A0M4DI87</accession>
<evidence type="ECO:0000313" key="2">
    <source>
        <dbReference type="EMBL" id="ALC16875.1"/>
    </source>
</evidence>
<feature type="signal peptide" evidence="1">
    <location>
        <begin position="1"/>
        <end position="24"/>
    </location>
</feature>
<dbReference type="AlphaFoldDB" id="A0A0M4DI87"/>
<dbReference type="STRING" id="1603606.DSOUD_2108"/>
<dbReference type="InterPro" id="IPR017467">
    <property type="entry name" value="CHP03016_PEP-CTERM"/>
</dbReference>
<evidence type="ECO:0000313" key="3">
    <source>
        <dbReference type="Proteomes" id="UP000057158"/>
    </source>
</evidence>
<keyword evidence="3" id="KW-1185">Reference proteome</keyword>
<sequence length="412" mass="47526">MRTFALISLGLMLLFGAPVPEALAELTVHPRLDLREEYNDNIFLEAADEEDDFITIVTPGVALAWKARHLTLDIDYALKFIDYLDHSEEDETRLSDVQRLLAELELFPGRDFTLSLRDELTRVVVDERRPVVEENTLVNKSNLNRFQANPQYRFHPGRKVSTTLGYLYELLSYQAPEGDDAENHTGTIDLGYEYSRRLQLTLGYADWFHNAKRTEDFNKKDLVAGFSYRVGPRFTLEGAGGATWIDFEERSENNPSAIWRGSAVYQRSEALLMELGYADNYFVSANLGLVKNREAYGRIAYSSKVISEFRIFAREGIYQTIEREDRAAGGTVSAEIPFGQRFYFGLRGHYTYYRFFPEEEDVQRYGGLGSLGYRWQQWLALSLGYSWTENNSDFALNDYRNNIAFIEGQLRF</sequence>
<dbReference type="PATRIC" id="fig|1603606.3.peg.2277"/>
<protein>
    <submittedName>
        <fullName evidence="2">Uncharacterized protein</fullName>
    </submittedName>
</protein>
<reference evidence="2 3" key="1">
    <citation type="submission" date="2015-07" db="EMBL/GenBank/DDBJ databases">
        <title>Isolation and Genomic Characterization of a Novel Halophilic Metal-Reducing Deltaproteobacterium from the Deep Subsurface.</title>
        <authorList>
            <person name="Badalamenti J.P."/>
            <person name="Summers Z.M."/>
            <person name="Gralnick J.A."/>
            <person name="Bond D.R."/>
        </authorList>
    </citation>
    <scope>NUCLEOTIDE SEQUENCE [LARGE SCALE GENOMIC DNA]</scope>
    <source>
        <strain evidence="2 3">WTL</strain>
    </source>
</reference>
<organism evidence="2 3">
    <name type="scientific">Desulfuromonas soudanensis</name>
    <dbReference type="NCBI Taxonomy" id="1603606"/>
    <lineage>
        <taxon>Bacteria</taxon>
        <taxon>Pseudomonadati</taxon>
        <taxon>Thermodesulfobacteriota</taxon>
        <taxon>Desulfuromonadia</taxon>
        <taxon>Desulfuromonadales</taxon>
        <taxon>Desulfuromonadaceae</taxon>
        <taxon>Desulfuromonas</taxon>
    </lineage>
</organism>
<evidence type="ECO:0000256" key="1">
    <source>
        <dbReference type="SAM" id="SignalP"/>
    </source>
</evidence>
<dbReference type="Proteomes" id="UP000057158">
    <property type="component" value="Chromosome"/>
</dbReference>
<dbReference type="Gene3D" id="2.40.160.20">
    <property type="match status" value="1"/>
</dbReference>
<proteinExistence type="predicted"/>
<dbReference type="KEGG" id="des:DSOUD_2108"/>
<name>A0A0M4DI87_9BACT</name>
<dbReference type="EMBL" id="CP010802">
    <property type="protein sequence ID" value="ALC16875.1"/>
    <property type="molecule type" value="Genomic_DNA"/>
</dbReference>
<keyword evidence="1" id="KW-0732">Signal</keyword>
<dbReference type="NCBIfam" id="TIGR03016">
    <property type="entry name" value="pepcterm_hypo_1"/>
    <property type="match status" value="1"/>
</dbReference>
<gene>
    <name evidence="2" type="ORF">DSOUD_2108</name>
</gene>